<evidence type="ECO:0000313" key="3">
    <source>
        <dbReference type="CGD" id="CAL0000170579"/>
    </source>
</evidence>
<dbReference type="PANTHER" id="PTHR43213:SF5">
    <property type="entry name" value="BIFUNCTIONAL DTTP_UTP PYROPHOSPHATASE_METHYLTRANSFERASE PROTEIN-RELATED"/>
    <property type="match status" value="1"/>
</dbReference>
<evidence type="ECO:0008006" key="6">
    <source>
        <dbReference type="Google" id="ProtNLM"/>
    </source>
</evidence>
<dbReference type="OrthoDB" id="10267058at2759"/>
<dbReference type="GO" id="GO:0047429">
    <property type="term" value="F:nucleoside triphosphate diphosphatase activity"/>
    <property type="evidence" value="ECO:0007669"/>
    <property type="project" value="InterPro"/>
</dbReference>
<dbReference type="CDD" id="cd00555">
    <property type="entry name" value="Maf"/>
    <property type="match status" value="1"/>
</dbReference>
<dbReference type="VEuPathDB" id="FungiDB:CD36_70630"/>
<proteinExistence type="inferred from homology"/>
<evidence type="ECO:0000313" key="5">
    <source>
        <dbReference type="Proteomes" id="UP000002605"/>
    </source>
</evidence>
<dbReference type="HAMAP" id="MF_00528">
    <property type="entry name" value="Maf"/>
    <property type="match status" value="1"/>
</dbReference>
<dbReference type="CGD" id="CAL0000170579">
    <property type="gene designation" value="Cd36_70630"/>
</dbReference>
<dbReference type="eggNOG" id="KOG1509">
    <property type="taxonomic scope" value="Eukaryota"/>
</dbReference>
<sequence length="215" mass="24411">MSLSHPLITKLKNYKLILGSTSPRRQEILKTNLGIQHFEILGSNFAENLSKDDKSPLQYVQLTSKHKAEAIVESLTNDVATNNEEMETLILTCDTIISCNNKVFEKPITKETQRQFFNYFKQFPELQVISALTLIKINKDNSTSQFSDYAITKLRFKTDDDEIINAYIESEEGLEVAGGFKYQELGGLLFESIDGDYLNVVGLPLKTFDLINRSI</sequence>
<dbReference type="NCBIfam" id="TIGR00172">
    <property type="entry name" value="maf"/>
    <property type="match status" value="1"/>
</dbReference>
<dbReference type="KEGG" id="cdu:CD36_70630"/>
<dbReference type="HOGENOM" id="CLU_040416_0_2_1"/>
<dbReference type="PIRSF" id="PIRSF006305">
    <property type="entry name" value="Maf"/>
    <property type="match status" value="1"/>
</dbReference>
<dbReference type="AlphaFoldDB" id="B9WJH3"/>
<dbReference type="GeneID" id="8049170"/>
<dbReference type="InterPro" id="IPR029001">
    <property type="entry name" value="ITPase-like_fam"/>
</dbReference>
<reference evidence="4 5" key="1">
    <citation type="journal article" date="2009" name="Genome Res.">
        <title>Comparative genomics of the fungal pathogens Candida dubliniensis and Candida albicans.</title>
        <authorList>
            <person name="Jackson A.P."/>
            <person name="Gamble J.A."/>
            <person name="Yeomans T."/>
            <person name="Moran G.P."/>
            <person name="Saunders D."/>
            <person name="Harris D."/>
            <person name="Aslett M."/>
            <person name="Barrell J.F."/>
            <person name="Butler G."/>
            <person name="Citiulo F."/>
            <person name="Coleman D.C."/>
            <person name="de Groot P.W.J."/>
            <person name="Goodwin T.J."/>
            <person name="Quail M.A."/>
            <person name="McQuillan J."/>
            <person name="Munro C.A."/>
            <person name="Pain A."/>
            <person name="Poulter R.T."/>
            <person name="Rajandream M.A."/>
            <person name="Renauld H."/>
            <person name="Spiering M.J."/>
            <person name="Tivey A."/>
            <person name="Gow N.A.R."/>
            <person name="Barrell B."/>
            <person name="Sullivan D.J."/>
            <person name="Berriman M."/>
        </authorList>
    </citation>
    <scope>NUCLEOTIDE SEQUENCE [LARGE SCALE GENOMIC DNA]</scope>
    <source>
        <strain evidence="5">CD36 / ATCC MYA-646 / CBS 7987 / NCPF 3949 / NRRL Y-17841</strain>
    </source>
</reference>
<accession>B9WJH3</accession>
<keyword evidence="5" id="KW-1185">Reference proteome</keyword>
<evidence type="ECO:0000313" key="4">
    <source>
        <dbReference type="EMBL" id="CAX40615.1"/>
    </source>
</evidence>
<dbReference type="EMBL" id="FM992694">
    <property type="protein sequence ID" value="CAX40615.1"/>
    <property type="molecule type" value="Genomic_DNA"/>
</dbReference>
<dbReference type="RefSeq" id="XP_002421283.1">
    <property type="nucleotide sequence ID" value="XM_002421238.1"/>
</dbReference>
<keyword evidence="2" id="KW-0378">Hydrolase</keyword>
<name>B9WJH3_CANDC</name>
<evidence type="ECO:0000256" key="2">
    <source>
        <dbReference type="ARBA" id="ARBA00022801"/>
    </source>
</evidence>
<comment type="cofactor">
    <cofactor evidence="1">
        <name>a divalent metal cation</name>
        <dbReference type="ChEBI" id="CHEBI:60240"/>
    </cofactor>
</comment>
<dbReference type="Gene3D" id="3.90.950.10">
    <property type="match status" value="1"/>
</dbReference>
<dbReference type="InterPro" id="IPR003697">
    <property type="entry name" value="Maf-like"/>
</dbReference>
<dbReference type="Proteomes" id="UP000002605">
    <property type="component" value="Chromosome 7"/>
</dbReference>
<protein>
    <recommendedName>
        <fullName evidence="6">Maf-like protein</fullName>
    </recommendedName>
</protein>
<evidence type="ECO:0000256" key="1">
    <source>
        <dbReference type="ARBA" id="ARBA00001968"/>
    </source>
</evidence>
<dbReference type="SUPFAM" id="SSF52972">
    <property type="entry name" value="ITPase-like"/>
    <property type="match status" value="1"/>
</dbReference>
<dbReference type="Pfam" id="PF02545">
    <property type="entry name" value="Maf"/>
    <property type="match status" value="1"/>
</dbReference>
<dbReference type="PANTHER" id="PTHR43213">
    <property type="entry name" value="BIFUNCTIONAL DTTP/UTP PYROPHOSPHATASE/METHYLTRANSFERASE PROTEIN-RELATED"/>
    <property type="match status" value="1"/>
</dbReference>
<organism evidence="4 5">
    <name type="scientific">Candida dubliniensis (strain CD36 / ATCC MYA-646 / CBS 7987 / NCPF 3949 / NRRL Y-17841)</name>
    <name type="common">Yeast</name>
    <dbReference type="NCBI Taxonomy" id="573826"/>
    <lineage>
        <taxon>Eukaryota</taxon>
        <taxon>Fungi</taxon>
        <taxon>Dikarya</taxon>
        <taxon>Ascomycota</taxon>
        <taxon>Saccharomycotina</taxon>
        <taxon>Pichiomycetes</taxon>
        <taxon>Debaryomycetaceae</taxon>
        <taxon>Candida/Lodderomyces clade</taxon>
        <taxon>Candida</taxon>
    </lineage>
</organism>
<gene>
    <name evidence="3" type="ordered locus">Cd36_70630</name>
    <name evidence="4" type="ORF">CD36_70630</name>
</gene>